<dbReference type="Pfam" id="PF06271">
    <property type="entry name" value="RDD"/>
    <property type="match status" value="1"/>
</dbReference>
<dbReference type="PANTHER" id="PTHR36115:SF10">
    <property type="entry name" value="RDD DOMAIN-CONTAINING PROTEIN"/>
    <property type="match status" value="1"/>
</dbReference>
<keyword evidence="3 6" id="KW-0812">Transmembrane</keyword>
<dbReference type="InterPro" id="IPR051791">
    <property type="entry name" value="Pra-immunoreactive"/>
</dbReference>
<evidence type="ECO:0000259" key="7">
    <source>
        <dbReference type="Pfam" id="PF06271"/>
    </source>
</evidence>
<feature type="non-terminal residue" evidence="8">
    <location>
        <position position="202"/>
    </location>
</feature>
<reference evidence="8 9" key="1">
    <citation type="submission" date="2019-03" db="EMBL/GenBank/DDBJ databases">
        <title>Metabolic reconstructions from genomes of highly enriched 'Candidatus Accumulibacter' and 'Candidatus Competibacter' bioreactor populations.</title>
        <authorList>
            <person name="Annavajhala M.K."/>
            <person name="Welles L."/>
            <person name="Abbas B."/>
            <person name="Sorokin D."/>
            <person name="Park H."/>
            <person name="Van Loosdrecht M."/>
            <person name="Chandran K."/>
        </authorList>
    </citation>
    <scope>NUCLEOTIDE SEQUENCE [LARGE SCALE GENOMIC DNA]</scope>
    <source>
        <strain evidence="8 9">SBR_G</strain>
    </source>
</reference>
<comment type="subcellular location">
    <subcellularLocation>
        <location evidence="1">Cell membrane</location>
        <topology evidence="1">Multi-pass membrane protein</topology>
    </subcellularLocation>
</comment>
<dbReference type="Proteomes" id="UP000760480">
    <property type="component" value="Unassembled WGS sequence"/>
</dbReference>
<keyword evidence="5 6" id="KW-0472">Membrane</keyword>
<feature type="transmembrane region" description="Helical" evidence="6">
    <location>
        <begin position="108"/>
        <end position="130"/>
    </location>
</feature>
<dbReference type="RefSeq" id="WP_169250047.1">
    <property type="nucleotide sequence ID" value="NZ_SPMZ01000062.1"/>
</dbReference>
<feature type="transmembrane region" description="Helical" evidence="6">
    <location>
        <begin position="136"/>
        <end position="155"/>
    </location>
</feature>
<keyword evidence="4 6" id="KW-1133">Transmembrane helix</keyword>
<feature type="transmembrane region" description="Helical" evidence="6">
    <location>
        <begin position="68"/>
        <end position="87"/>
    </location>
</feature>
<evidence type="ECO:0000256" key="2">
    <source>
        <dbReference type="ARBA" id="ARBA00022475"/>
    </source>
</evidence>
<dbReference type="EMBL" id="SPMZ01000062">
    <property type="protein sequence ID" value="NMQ20782.1"/>
    <property type="molecule type" value="Genomic_DNA"/>
</dbReference>
<dbReference type="PANTHER" id="PTHR36115">
    <property type="entry name" value="PROLINE-RICH ANTIGEN HOMOLOG-RELATED"/>
    <property type="match status" value="1"/>
</dbReference>
<evidence type="ECO:0000256" key="5">
    <source>
        <dbReference type="ARBA" id="ARBA00023136"/>
    </source>
</evidence>
<keyword evidence="2" id="KW-1003">Cell membrane</keyword>
<sequence>MRAVESPPSNLTFPLAQLPRRLAAIGYDGLLLTGVLFVAAALALGLAVILVGSAAFEEHNPLVGNPFFRSYLLLVCFFFYGGFWVHGGQTLGMRAWRVRVRRHDGRGIGWWQALLRFLIASLWLAPVAYLHQVFKLGIGLSLGAGFACLLLLLALRLPDVFRKRNWWCCPKAATANAADAARKTRHRETAMMAARPPPMAGS</sequence>
<evidence type="ECO:0000313" key="8">
    <source>
        <dbReference type="EMBL" id="NMQ20782.1"/>
    </source>
</evidence>
<dbReference type="InterPro" id="IPR010432">
    <property type="entry name" value="RDD"/>
</dbReference>
<evidence type="ECO:0000256" key="4">
    <source>
        <dbReference type="ARBA" id="ARBA00022989"/>
    </source>
</evidence>
<evidence type="ECO:0000256" key="1">
    <source>
        <dbReference type="ARBA" id="ARBA00004651"/>
    </source>
</evidence>
<comment type="caution">
    <text evidence="8">The sequence shown here is derived from an EMBL/GenBank/DDBJ whole genome shotgun (WGS) entry which is preliminary data.</text>
</comment>
<evidence type="ECO:0000313" key="9">
    <source>
        <dbReference type="Proteomes" id="UP000760480"/>
    </source>
</evidence>
<organism evidence="8 9">
    <name type="scientific">Candidatus Competibacter phosphatis</name>
    <dbReference type="NCBI Taxonomy" id="221280"/>
    <lineage>
        <taxon>Bacteria</taxon>
        <taxon>Pseudomonadati</taxon>
        <taxon>Pseudomonadota</taxon>
        <taxon>Gammaproteobacteria</taxon>
        <taxon>Candidatus Competibacteraceae</taxon>
        <taxon>Candidatus Competibacter</taxon>
    </lineage>
</organism>
<name>A0ABX1TN04_9GAMM</name>
<protein>
    <submittedName>
        <fullName evidence="8">RDD family protein</fullName>
    </submittedName>
</protein>
<gene>
    <name evidence="8" type="ORF">E4P82_17225</name>
</gene>
<keyword evidence="9" id="KW-1185">Reference proteome</keyword>
<proteinExistence type="predicted"/>
<feature type="transmembrane region" description="Helical" evidence="6">
    <location>
        <begin position="30"/>
        <end position="56"/>
    </location>
</feature>
<accession>A0ABX1TN04</accession>
<feature type="domain" description="RDD" evidence="7">
    <location>
        <begin position="16"/>
        <end position="148"/>
    </location>
</feature>
<evidence type="ECO:0000256" key="3">
    <source>
        <dbReference type="ARBA" id="ARBA00022692"/>
    </source>
</evidence>
<evidence type="ECO:0000256" key="6">
    <source>
        <dbReference type="SAM" id="Phobius"/>
    </source>
</evidence>